<evidence type="ECO:0000313" key="3">
    <source>
        <dbReference type="Proteomes" id="UP000799772"/>
    </source>
</evidence>
<gene>
    <name evidence="2" type="ORF">NA57DRAFT_54495</name>
</gene>
<dbReference type="AlphaFoldDB" id="A0A9P4M7V4"/>
<feature type="chain" id="PRO_5040253668" evidence="1">
    <location>
        <begin position="26"/>
        <end position="140"/>
    </location>
</feature>
<comment type="caution">
    <text evidence="2">The sequence shown here is derived from an EMBL/GenBank/DDBJ whole genome shotgun (WGS) entry which is preliminary data.</text>
</comment>
<reference evidence="2" key="1">
    <citation type="journal article" date="2020" name="Stud. Mycol.">
        <title>101 Dothideomycetes genomes: a test case for predicting lifestyles and emergence of pathogens.</title>
        <authorList>
            <person name="Haridas S."/>
            <person name="Albert R."/>
            <person name="Binder M."/>
            <person name="Bloem J."/>
            <person name="Labutti K."/>
            <person name="Salamov A."/>
            <person name="Andreopoulos B."/>
            <person name="Baker S."/>
            <person name="Barry K."/>
            <person name="Bills G."/>
            <person name="Bluhm B."/>
            <person name="Cannon C."/>
            <person name="Castanera R."/>
            <person name="Culley D."/>
            <person name="Daum C."/>
            <person name="Ezra D."/>
            <person name="Gonzalez J."/>
            <person name="Henrissat B."/>
            <person name="Kuo A."/>
            <person name="Liang C."/>
            <person name="Lipzen A."/>
            <person name="Lutzoni F."/>
            <person name="Magnuson J."/>
            <person name="Mondo S."/>
            <person name="Nolan M."/>
            <person name="Ohm R."/>
            <person name="Pangilinan J."/>
            <person name="Park H.-J."/>
            <person name="Ramirez L."/>
            <person name="Alfaro M."/>
            <person name="Sun H."/>
            <person name="Tritt A."/>
            <person name="Yoshinaga Y."/>
            <person name="Zwiers L.-H."/>
            <person name="Turgeon B."/>
            <person name="Goodwin S."/>
            <person name="Spatafora J."/>
            <person name="Crous P."/>
            <person name="Grigoriev I."/>
        </authorList>
    </citation>
    <scope>NUCLEOTIDE SEQUENCE</scope>
    <source>
        <strain evidence="2">CBS 133067</strain>
    </source>
</reference>
<dbReference type="Proteomes" id="UP000799772">
    <property type="component" value="Unassembled WGS sequence"/>
</dbReference>
<evidence type="ECO:0000313" key="2">
    <source>
        <dbReference type="EMBL" id="KAF2100405.1"/>
    </source>
</evidence>
<name>A0A9P4M7V4_9PEZI</name>
<sequence length="140" mass="14894">MRAPQSAAATLHLIMVLALTALLLAVKGRNAGQAIQEASEHSRPAEKISPAKLGVRFVLEDLALAGWAVDAKTSLIHKELVAGAHVVELVMIGGQFGDDVVMRCKGVGRRRTACDRMLQRVVEWSAALGQSRPSSGKDST</sequence>
<keyword evidence="1" id="KW-0732">Signal</keyword>
<dbReference type="EMBL" id="ML978124">
    <property type="protein sequence ID" value="KAF2100405.1"/>
    <property type="molecule type" value="Genomic_DNA"/>
</dbReference>
<feature type="signal peptide" evidence="1">
    <location>
        <begin position="1"/>
        <end position="25"/>
    </location>
</feature>
<proteinExistence type="predicted"/>
<keyword evidence="3" id="KW-1185">Reference proteome</keyword>
<organism evidence="2 3">
    <name type="scientific">Rhizodiscina lignyota</name>
    <dbReference type="NCBI Taxonomy" id="1504668"/>
    <lineage>
        <taxon>Eukaryota</taxon>
        <taxon>Fungi</taxon>
        <taxon>Dikarya</taxon>
        <taxon>Ascomycota</taxon>
        <taxon>Pezizomycotina</taxon>
        <taxon>Dothideomycetes</taxon>
        <taxon>Pleosporomycetidae</taxon>
        <taxon>Aulographales</taxon>
        <taxon>Rhizodiscinaceae</taxon>
        <taxon>Rhizodiscina</taxon>
    </lineage>
</organism>
<evidence type="ECO:0000256" key="1">
    <source>
        <dbReference type="SAM" id="SignalP"/>
    </source>
</evidence>
<accession>A0A9P4M7V4</accession>
<protein>
    <submittedName>
        <fullName evidence="2">Uncharacterized protein</fullName>
    </submittedName>
</protein>